<reference evidence="3" key="1">
    <citation type="submission" date="2016-10" db="EMBL/GenBank/DDBJ databases">
        <authorList>
            <person name="Varghese N."/>
            <person name="Submissions S."/>
        </authorList>
    </citation>
    <scope>NUCLEOTIDE SEQUENCE [LARGE SCALE GENOMIC DNA]</scope>
    <source>
        <strain evidence="3">LMG 2223</strain>
    </source>
</reference>
<dbReference type="InterPro" id="IPR036291">
    <property type="entry name" value="NAD(P)-bd_dom_sf"/>
</dbReference>
<dbReference type="FunFam" id="3.40.50.720:FF:000084">
    <property type="entry name" value="Short-chain dehydrogenase reductase"/>
    <property type="match status" value="1"/>
</dbReference>
<dbReference type="PANTHER" id="PTHR42879:SF2">
    <property type="entry name" value="3-OXOACYL-[ACYL-CARRIER-PROTEIN] REDUCTASE FABG"/>
    <property type="match status" value="1"/>
</dbReference>
<organism evidence="2 3">
    <name type="scientific">Pseudomonas mucidolens</name>
    <dbReference type="NCBI Taxonomy" id="46679"/>
    <lineage>
        <taxon>Bacteria</taxon>
        <taxon>Pseudomonadati</taxon>
        <taxon>Pseudomonadota</taxon>
        <taxon>Gammaproteobacteria</taxon>
        <taxon>Pseudomonadales</taxon>
        <taxon>Pseudomonadaceae</taxon>
        <taxon>Pseudomonas</taxon>
    </lineage>
</organism>
<proteinExistence type="inferred from homology"/>
<dbReference type="Proteomes" id="UP000198600">
    <property type="component" value="Chromosome I"/>
</dbReference>
<protein>
    <submittedName>
        <fullName evidence="2">NAD(P)-dependent dehydrogenase, short-chain alcohol dehydrogenase family</fullName>
    </submittedName>
</protein>
<dbReference type="RefSeq" id="WP_197676955.1">
    <property type="nucleotide sequence ID" value="NZ_LS483433.1"/>
</dbReference>
<dbReference type="InterPro" id="IPR020904">
    <property type="entry name" value="Sc_DH/Rdtase_CS"/>
</dbReference>
<name>A0A1H2MWS2_9PSED</name>
<dbReference type="Gene3D" id="3.40.50.720">
    <property type="entry name" value="NAD(P)-binding Rossmann-like Domain"/>
    <property type="match status" value="1"/>
</dbReference>
<evidence type="ECO:0000313" key="2">
    <source>
        <dbReference type="EMBL" id="SDU97514.1"/>
    </source>
</evidence>
<dbReference type="PRINTS" id="PR00080">
    <property type="entry name" value="SDRFAMILY"/>
</dbReference>
<dbReference type="STRING" id="46679.SAMN05216202_2518"/>
<accession>A0A1H2MWS2</accession>
<dbReference type="PRINTS" id="PR00081">
    <property type="entry name" value="GDHRDH"/>
</dbReference>
<evidence type="ECO:0000256" key="1">
    <source>
        <dbReference type="ARBA" id="ARBA00006484"/>
    </source>
</evidence>
<dbReference type="Pfam" id="PF13561">
    <property type="entry name" value="adh_short_C2"/>
    <property type="match status" value="1"/>
</dbReference>
<dbReference type="InterPro" id="IPR050259">
    <property type="entry name" value="SDR"/>
</dbReference>
<dbReference type="AlphaFoldDB" id="A0A1H2MWS2"/>
<dbReference type="EMBL" id="LT629802">
    <property type="protein sequence ID" value="SDU97514.1"/>
    <property type="molecule type" value="Genomic_DNA"/>
</dbReference>
<comment type="similarity">
    <text evidence="1">Belongs to the short-chain dehydrogenases/reductases (SDR) family.</text>
</comment>
<dbReference type="PROSITE" id="PS00061">
    <property type="entry name" value="ADH_SHORT"/>
    <property type="match status" value="1"/>
</dbReference>
<keyword evidence="3" id="KW-1185">Reference proteome</keyword>
<sequence length="260" mass="27294">MYSDPVPFVSPSFRLDGKTALITGAGGGIGEGIALTFANAGAHVILVGRNRDPLDPIAVYIRAQGGEATVAVCDVTDTSAIRALIDELPALDILVNNAGTNFPEPMVEVSDEHLDAMLNLNVRACFVTAQAAAKKMLSSQSDAPGVVINITSQMGHVGSPNRTVYCMTKHAVEGLTKAMAIEFADRGLRVNSIAPTFVDTPLIRSIVNTPEKHQFLVSKIPLGHMAQVEDIVGAALYLASPAARMVTGASLMVDGGWTAQ</sequence>
<dbReference type="InterPro" id="IPR002347">
    <property type="entry name" value="SDR_fam"/>
</dbReference>
<dbReference type="PANTHER" id="PTHR42879">
    <property type="entry name" value="3-OXOACYL-(ACYL-CARRIER-PROTEIN) REDUCTASE"/>
    <property type="match status" value="1"/>
</dbReference>
<evidence type="ECO:0000313" key="3">
    <source>
        <dbReference type="Proteomes" id="UP000198600"/>
    </source>
</evidence>
<gene>
    <name evidence="2" type="ORF">SAMN05216202_2518</name>
</gene>
<dbReference type="GO" id="GO:0032787">
    <property type="term" value="P:monocarboxylic acid metabolic process"/>
    <property type="evidence" value="ECO:0007669"/>
    <property type="project" value="UniProtKB-ARBA"/>
</dbReference>
<dbReference type="SUPFAM" id="SSF51735">
    <property type="entry name" value="NAD(P)-binding Rossmann-fold domains"/>
    <property type="match status" value="1"/>
</dbReference>
<dbReference type="NCBIfam" id="NF005559">
    <property type="entry name" value="PRK07231.1"/>
    <property type="match status" value="1"/>
</dbReference>